<dbReference type="EMBL" id="ML120458">
    <property type="protein sequence ID" value="RPA93188.1"/>
    <property type="molecule type" value="Genomic_DNA"/>
</dbReference>
<name>A0A3N4J845_9PEZI</name>
<evidence type="ECO:0000313" key="2">
    <source>
        <dbReference type="Proteomes" id="UP000276215"/>
    </source>
</evidence>
<proteinExistence type="predicted"/>
<dbReference type="Proteomes" id="UP000276215">
    <property type="component" value="Unassembled WGS sequence"/>
</dbReference>
<keyword evidence="2" id="KW-1185">Reference proteome</keyword>
<accession>A0A3N4J845</accession>
<protein>
    <submittedName>
        <fullName evidence="1">Uncharacterized protein</fullName>
    </submittedName>
</protein>
<sequence length="58" mass="7048">MMEYGFTGTSERRRHEVVNTLRYEWDQMPQELVDRFCMNFHLNLLQVHAWGGDNRFNA</sequence>
<reference evidence="1 2" key="1">
    <citation type="journal article" date="2018" name="Nat. Ecol. Evol.">
        <title>Pezizomycetes genomes reveal the molecular basis of ectomycorrhizal truffle lifestyle.</title>
        <authorList>
            <person name="Murat C."/>
            <person name="Payen T."/>
            <person name="Noel B."/>
            <person name="Kuo A."/>
            <person name="Morin E."/>
            <person name="Chen J."/>
            <person name="Kohler A."/>
            <person name="Krizsan K."/>
            <person name="Balestrini R."/>
            <person name="Da Silva C."/>
            <person name="Montanini B."/>
            <person name="Hainaut M."/>
            <person name="Levati E."/>
            <person name="Barry K.W."/>
            <person name="Belfiori B."/>
            <person name="Cichocki N."/>
            <person name="Clum A."/>
            <person name="Dockter R.B."/>
            <person name="Fauchery L."/>
            <person name="Guy J."/>
            <person name="Iotti M."/>
            <person name="Le Tacon F."/>
            <person name="Lindquist E.A."/>
            <person name="Lipzen A."/>
            <person name="Malagnac F."/>
            <person name="Mello A."/>
            <person name="Molinier V."/>
            <person name="Miyauchi S."/>
            <person name="Poulain J."/>
            <person name="Riccioni C."/>
            <person name="Rubini A."/>
            <person name="Sitrit Y."/>
            <person name="Splivallo R."/>
            <person name="Traeger S."/>
            <person name="Wang M."/>
            <person name="Zifcakova L."/>
            <person name="Wipf D."/>
            <person name="Zambonelli A."/>
            <person name="Paolocci F."/>
            <person name="Nowrousian M."/>
            <person name="Ottonello S."/>
            <person name="Baldrian P."/>
            <person name="Spatafora J.W."/>
            <person name="Henrissat B."/>
            <person name="Nagy L.G."/>
            <person name="Aury J.M."/>
            <person name="Wincker P."/>
            <person name="Grigoriev I.V."/>
            <person name="Bonfante P."/>
            <person name="Martin F.M."/>
        </authorList>
    </citation>
    <scope>NUCLEOTIDE SEQUENCE [LARGE SCALE GENOMIC DNA]</scope>
    <source>
        <strain evidence="1 2">120613-1</strain>
    </source>
</reference>
<organism evidence="1 2">
    <name type="scientific">Choiromyces venosus 120613-1</name>
    <dbReference type="NCBI Taxonomy" id="1336337"/>
    <lineage>
        <taxon>Eukaryota</taxon>
        <taxon>Fungi</taxon>
        <taxon>Dikarya</taxon>
        <taxon>Ascomycota</taxon>
        <taxon>Pezizomycotina</taxon>
        <taxon>Pezizomycetes</taxon>
        <taxon>Pezizales</taxon>
        <taxon>Tuberaceae</taxon>
        <taxon>Choiromyces</taxon>
    </lineage>
</organism>
<evidence type="ECO:0000313" key="1">
    <source>
        <dbReference type="EMBL" id="RPA93188.1"/>
    </source>
</evidence>
<gene>
    <name evidence="1" type="ORF">L873DRAFT_1855567</name>
</gene>
<dbReference type="OrthoDB" id="4843223at2759"/>
<dbReference type="AlphaFoldDB" id="A0A3N4J845"/>